<organism evidence="1 2">
    <name type="scientific">Pseudochelatococcus lubricantis</name>
    <dbReference type="NCBI Taxonomy" id="1538102"/>
    <lineage>
        <taxon>Bacteria</taxon>
        <taxon>Pseudomonadati</taxon>
        <taxon>Pseudomonadota</taxon>
        <taxon>Alphaproteobacteria</taxon>
        <taxon>Hyphomicrobiales</taxon>
        <taxon>Chelatococcaceae</taxon>
        <taxon>Pseudochelatococcus</taxon>
    </lineage>
</organism>
<name>A0ABX0V1Y5_9HYPH</name>
<sequence>MTSRTKNAQALDAFIARKVEIDAMLARLVALSDDHFDVHPDEVHWGHVGTLAHYAELLKRITDSAFREGEHAE</sequence>
<evidence type="ECO:0000313" key="1">
    <source>
        <dbReference type="EMBL" id="NIJ59223.1"/>
    </source>
</evidence>
<keyword evidence="2" id="KW-1185">Reference proteome</keyword>
<evidence type="ECO:0000313" key="2">
    <source>
        <dbReference type="Proteomes" id="UP001429580"/>
    </source>
</evidence>
<dbReference type="Proteomes" id="UP001429580">
    <property type="component" value="Unassembled WGS sequence"/>
</dbReference>
<proteinExistence type="predicted"/>
<dbReference type="EMBL" id="JAASQI010000007">
    <property type="protein sequence ID" value="NIJ59223.1"/>
    <property type="molecule type" value="Genomic_DNA"/>
</dbReference>
<reference evidence="1 2" key="1">
    <citation type="submission" date="2020-03" db="EMBL/GenBank/DDBJ databases">
        <title>Genomic Encyclopedia of Type Strains, Phase IV (KMG-IV): sequencing the most valuable type-strain genomes for metagenomic binning, comparative biology and taxonomic classification.</title>
        <authorList>
            <person name="Goeker M."/>
        </authorList>
    </citation>
    <scope>NUCLEOTIDE SEQUENCE [LARGE SCALE GENOMIC DNA]</scope>
    <source>
        <strain evidence="1 2">DSM 103870</strain>
    </source>
</reference>
<gene>
    <name evidence="1" type="ORF">FHS82_003078</name>
</gene>
<accession>A0ABX0V1Y5</accession>
<protein>
    <submittedName>
        <fullName evidence="1">Uncharacterized protein</fullName>
    </submittedName>
</protein>
<dbReference type="RefSeq" id="WP_100964365.1">
    <property type="nucleotide sequence ID" value="NZ_JAASQI010000007.1"/>
</dbReference>
<comment type="caution">
    <text evidence="1">The sequence shown here is derived from an EMBL/GenBank/DDBJ whole genome shotgun (WGS) entry which is preliminary data.</text>
</comment>